<protein>
    <recommendedName>
        <fullName evidence="1">C2H2-type domain-containing protein</fullName>
    </recommendedName>
</protein>
<dbReference type="PROSITE" id="PS50157">
    <property type="entry name" value="ZINC_FINGER_C2H2_2"/>
    <property type="match status" value="1"/>
</dbReference>
<gene>
    <name evidence="2" type="ORF">S12H4_08580</name>
</gene>
<evidence type="ECO:0000259" key="1">
    <source>
        <dbReference type="PROSITE" id="PS50157"/>
    </source>
</evidence>
<dbReference type="EMBL" id="BARW01003333">
    <property type="protein sequence ID" value="GAI65947.1"/>
    <property type="molecule type" value="Genomic_DNA"/>
</dbReference>
<comment type="caution">
    <text evidence="2">The sequence shown here is derived from an EMBL/GenBank/DDBJ whole genome shotgun (WGS) entry which is preliminary data.</text>
</comment>
<evidence type="ECO:0000313" key="2">
    <source>
        <dbReference type="EMBL" id="GAI65947.1"/>
    </source>
</evidence>
<sequence>VTMPGAEGTYPVYLDVFVAGQLIGVYKAVEDVVIAIARRIAPCVYCGAQFTTESDLVAHMETNHPGKPYVVWAYLPEENVLLTPGSQYSIKAKVFAPPTTGDERWIFAFWSYQWECIAGFITIGGVTPAGFYTGEAASYHCLHRLGRWYCPPLGENIVRSEICYTQAHL</sequence>
<dbReference type="PROSITE" id="PS00028">
    <property type="entry name" value="ZINC_FINGER_C2H2_1"/>
    <property type="match status" value="1"/>
</dbReference>
<reference evidence="2" key="1">
    <citation type="journal article" date="2014" name="Front. Microbiol.">
        <title>High frequency of phylogenetically diverse reductive dehalogenase-homologous genes in deep subseafloor sedimentary metagenomes.</title>
        <authorList>
            <person name="Kawai M."/>
            <person name="Futagami T."/>
            <person name="Toyoda A."/>
            <person name="Takaki Y."/>
            <person name="Nishi S."/>
            <person name="Hori S."/>
            <person name="Arai W."/>
            <person name="Tsubouchi T."/>
            <person name="Morono Y."/>
            <person name="Uchiyama I."/>
            <person name="Ito T."/>
            <person name="Fujiyama A."/>
            <person name="Inagaki F."/>
            <person name="Takami H."/>
        </authorList>
    </citation>
    <scope>NUCLEOTIDE SEQUENCE</scope>
    <source>
        <strain evidence="2">Expedition CK06-06</strain>
    </source>
</reference>
<feature type="non-terminal residue" evidence="2">
    <location>
        <position position="1"/>
    </location>
</feature>
<dbReference type="AlphaFoldDB" id="X1QBU7"/>
<dbReference type="InterPro" id="IPR013087">
    <property type="entry name" value="Znf_C2H2_type"/>
</dbReference>
<organism evidence="2">
    <name type="scientific">marine sediment metagenome</name>
    <dbReference type="NCBI Taxonomy" id="412755"/>
    <lineage>
        <taxon>unclassified sequences</taxon>
        <taxon>metagenomes</taxon>
        <taxon>ecological metagenomes</taxon>
    </lineage>
</organism>
<name>X1QBU7_9ZZZZ</name>
<feature type="domain" description="C2H2-type" evidence="1">
    <location>
        <begin position="41"/>
        <end position="69"/>
    </location>
</feature>
<proteinExistence type="predicted"/>
<accession>X1QBU7</accession>